<dbReference type="InterPro" id="IPR041424">
    <property type="entry name" value="CinA_KH"/>
</dbReference>
<dbReference type="NCBIfam" id="NF001813">
    <property type="entry name" value="PRK00549.1"/>
    <property type="match status" value="1"/>
</dbReference>
<dbReference type="Pfam" id="PF18146">
    <property type="entry name" value="CinA_KH"/>
    <property type="match status" value="1"/>
</dbReference>
<dbReference type="PIRSF" id="PIRSF006728">
    <property type="entry name" value="CinA"/>
    <property type="match status" value="1"/>
</dbReference>
<dbReference type="NCBIfam" id="TIGR00177">
    <property type="entry name" value="molyb_syn"/>
    <property type="match status" value="1"/>
</dbReference>
<dbReference type="Proteomes" id="UP000182635">
    <property type="component" value="Unassembled WGS sequence"/>
</dbReference>
<dbReference type="GeneID" id="29803282"/>
<accession>A0A1I2S448</accession>
<evidence type="ECO:0000313" key="4">
    <source>
        <dbReference type="Proteomes" id="UP000182635"/>
    </source>
</evidence>
<evidence type="ECO:0000259" key="2">
    <source>
        <dbReference type="SMART" id="SM00852"/>
    </source>
</evidence>
<evidence type="ECO:0000313" key="3">
    <source>
        <dbReference type="EMBL" id="SFG47602.1"/>
    </source>
</evidence>
<dbReference type="Gene3D" id="3.40.980.10">
    <property type="entry name" value="MoaB/Mog-like domain"/>
    <property type="match status" value="1"/>
</dbReference>
<evidence type="ECO:0000256" key="1">
    <source>
        <dbReference type="HAMAP-Rule" id="MF_00226"/>
    </source>
</evidence>
<comment type="similarity">
    <text evidence="1">Belongs to the CinA family.</text>
</comment>
<dbReference type="PANTHER" id="PTHR13939:SF0">
    <property type="entry name" value="NMN AMIDOHYDROLASE-LIKE PROTEIN YFAY"/>
    <property type="match status" value="1"/>
</dbReference>
<feature type="domain" description="MoaB/Mog" evidence="2">
    <location>
        <begin position="4"/>
        <end position="172"/>
    </location>
</feature>
<dbReference type="AlphaFoldDB" id="A0A1I2S448"/>
<dbReference type="PANTHER" id="PTHR13939">
    <property type="entry name" value="NICOTINAMIDE-NUCLEOTIDE AMIDOHYDROLASE PNCC"/>
    <property type="match status" value="1"/>
</dbReference>
<dbReference type="Gene3D" id="3.30.70.2860">
    <property type="match status" value="1"/>
</dbReference>
<sequence length="412" mass="45280">MHAEVISVGTEILLGQITDTNSTFISQRLAELGIDVYFKTVVGDNEKRLLQALEIASGRSDMVILSGGLGPTKDDLTKQTVAKFLNCGLLTDKDALESIEEYYRQNNRKMTDNNLLQAKYLEGSVSLPNESGMAVGSYYQNQNGPDFILLPGPPSEMRPMFDKQVMHRLKENYAREHLLFSRVLRFYGIGESQLVTELDDLINGQTNPTIAPYAKVGEVTLRLTAQADSKESAKEILDETEQVISKRVGQYLYGYGDDNSLPEVVVEKLKQKGLTVSASESLTGGSFQKAVTDIAGSSQVFPGGFVTYSASAKENLLDIPKEIIIENGVVSEATAKWMAERTRIKMDTDFGVSFTGVAGPDTLEGNPAGTVWIGISQRDRQTAAFEYHFYGDRDAVRIRSVLAGFGLINNEL</sequence>
<dbReference type="SUPFAM" id="SSF142433">
    <property type="entry name" value="CinA-like"/>
    <property type="match status" value="1"/>
</dbReference>
<dbReference type="SUPFAM" id="SSF53218">
    <property type="entry name" value="Molybdenum cofactor biosynthesis proteins"/>
    <property type="match status" value="1"/>
</dbReference>
<dbReference type="Pfam" id="PF02464">
    <property type="entry name" value="CinA"/>
    <property type="match status" value="1"/>
</dbReference>
<dbReference type="InterPro" id="IPR036653">
    <property type="entry name" value="CinA-like_C"/>
</dbReference>
<dbReference type="InterPro" id="IPR050101">
    <property type="entry name" value="CinA"/>
</dbReference>
<dbReference type="InterPro" id="IPR008136">
    <property type="entry name" value="CinA_C"/>
</dbReference>
<dbReference type="InterPro" id="IPR036425">
    <property type="entry name" value="MoaB/Mog-like_dom_sf"/>
</dbReference>
<dbReference type="RefSeq" id="WP_014073288.1">
    <property type="nucleotide sequence ID" value="NZ_AYYL01000020.1"/>
</dbReference>
<dbReference type="Gene3D" id="3.90.950.20">
    <property type="entry name" value="CinA-like"/>
    <property type="match status" value="1"/>
</dbReference>
<organism evidence="3 4">
    <name type="scientific">Ligilactobacillus ruminis DSM 20403 = NBRC 102161</name>
    <dbReference type="NCBI Taxonomy" id="1423798"/>
    <lineage>
        <taxon>Bacteria</taxon>
        <taxon>Bacillati</taxon>
        <taxon>Bacillota</taxon>
        <taxon>Bacilli</taxon>
        <taxon>Lactobacillales</taxon>
        <taxon>Lactobacillaceae</taxon>
        <taxon>Ligilactobacillus</taxon>
    </lineage>
</organism>
<dbReference type="EMBL" id="FOPI01000025">
    <property type="protein sequence ID" value="SFG47602.1"/>
    <property type="molecule type" value="Genomic_DNA"/>
</dbReference>
<reference evidence="4" key="1">
    <citation type="submission" date="2016-10" db="EMBL/GenBank/DDBJ databases">
        <authorList>
            <person name="Varghese N."/>
            <person name="Submissions S."/>
        </authorList>
    </citation>
    <scope>NUCLEOTIDE SEQUENCE [LARGE SCALE GENOMIC DNA]</scope>
    <source>
        <strain evidence="4">DSM 20403</strain>
    </source>
</reference>
<name>A0A1I2S448_9LACO</name>
<dbReference type="NCBIfam" id="TIGR00200">
    <property type="entry name" value="cinA_nterm"/>
    <property type="match status" value="1"/>
</dbReference>
<protein>
    <recommendedName>
        <fullName evidence="1">Putative competence-damage inducible protein</fullName>
    </recommendedName>
</protein>
<dbReference type="SMART" id="SM00852">
    <property type="entry name" value="MoCF_biosynth"/>
    <property type="match status" value="1"/>
</dbReference>
<proteinExistence type="inferred from homology"/>
<dbReference type="Pfam" id="PF00994">
    <property type="entry name" value="MoCF_biosynth"/>
    <property type="match status" value="1"/>
</dbReference>
<dbReference type="InterPro" id="IPR008135">
    <property type="entry name" value="Competence-induced_CinA"/>
</dbReference>
<dbReference type="CDD" id="cd00885">
    <property type="entry name" value="cinA"/>
    <property type="match status" value="1"/>
</dbReference>
<dbReference type="HAMAP" id="MF_00226_B">
    <property type="entry name" value="CinA_B"/>
    <property type="match status" value="1"/>
</dbReference>
<dbReference type="OrthoDB" id="9801454at2"/>
<dbReference type="InterPro" id="IPR001453">
    <property type="entry name" value="MoaB/Mog_dom"/>
</dbReference>
<dbReference type="NCBIfam" id="TIGR00199">
    <property type="entry name" value="PncC_domain"/>
    <property type="match status" value="1"/>
</dbReference>
<gene>
    <name evidence="1" type="primary">cinA</name>
    <name evidence="3" type="ORF">SAMN02910432_01524</name>
</gene>